<dbReference type="AlphaFoldDB" id="A0A926S8E3"/>
<proteinExistence type="predicted"/>
<gene>
    <name evidence="2" type="ORF">HK439_00990</name>
</gene>
<reference evidence="2" key="1">
    <citation type="submission" date="2020-05" db="EMBL/GenBank/DDBJ databases">
        <title>Identification of trans-AT polyketide cluster in two marine bacteria, producers of a novel glutaramide-containing polyketide sesbanimide D and analogs.</title>
        <authorList>
            <person name="Kacar D."/>
            <person name="Rodriguez P."/>
            <person name="Canedo L."/>
            <person name="Gonzalez E."/>
            <person name="Galan B."/>
            <person name="De La Calle F."/>
            <person name="Garcia J.L."/>
        </authorList>
    </citation>
    <scope>NUCLEOTIDE SEQUENCE</scope>
    <source>
        <strain evidence="2">PHM038</strain>
    </source>
</reference>
<dbReference type="Pfam" id="PF07362">
    <property type="entry name" value="CcdA"/>
    <property type="match status" value="1"/>
</dbReference>
<evidence type="ECO:0000313" key="2">
    <source>
        <dbReference type="EMBL" id="MBD1544824.1"/>
    </source>
</evidence>
<dbReference type="Proteomes" id="UP000598467">
    <property type="component" value="Unassembled WGS sequence"/>
</dbReference>
<evidence type="ECO:0000256" key="1">
    <source>
        <dbReference type="ARBA" id="ARBA00022649"/>
    </source>
</evidence>
<name>A0A926S8E3_9HYPH</name>
<dbReference type="RefSeq" id="WP_190289490.1">
    <property type="nucleotide sequence ID" value="NZ_JABFCZ010000001.1"/>
</dbReference>
<dbReference type="EMBL" id="JABFCZ010000001">
    <property type="protein sequence ID" value="MBD1544824.1"/>
    <property type="molecule type" value="Genomic_DNA"/>
</dbReference>
<organism evidence="2 3">
    <name type="scientific">Roseibium aggregatum</name>
    <dbReference type="NCBI Taxonomy" id="187304"/>
    <lineage>
        <taxon>Bacteria</taxon>
        <taxon>Pseudomonadati</taxon>
        <taxon>Pseudomonadota</taxon>
        <taxon>Alphaproteobacteria</taxon>
        <taxon>Hyphomicrobiales</taxon>
        <taxon>Stappiaceae</taxon>
        <taxon>Roseibium</taxon>
    </lineage>
</organism>
<protein>
    <submittedName>
        <fullName evidence="2">Post-segregation antitoxin CcdA</fullName>
    </submittedName>
</protein>
<dbReference type="InterPro" id="IPR009956">
    <property type="entry name" value="Post-segregation_anti-tox_CcdA"/>
</dbReference>
<keyword evidence="1" id="KW-1277">Toxin-antitoxin system</keyword>
<sequence>MPSKPPPASTIPVSQRLATQARNLKLDLTRAAEDGLDRAIKAERERLWRLENADAIQAANTYVEKNGLPFAKFRQF</sequence>
<accession>A0A926S8E3</accession>
<evidence type="ECO:0000313" key="3">
    <source>
        <dbReference type="Proteomes" id="UP000598467"/>
    </source>
</evidence>
<comment type="caution">
    <text evidence="2">The sequence shown here is derived from an EMBL/GenBank/DDBJ whole genome shotgun (WGS) entry which is preliminary data.</text>
</comment>